<evidence type="ECO:0000256" key="7">
    <source>
        <dbReference type="SAM" id="Phobius"/>
    </source>
</evidence>
<evidence type="ECO:0000313" key="8">
    <source>
        <dbReference type="EMBL" id="SDJ24383.1"/>
    </source>
</evidence>
<dbReference type="PROSITE" id="PS01116">
    <property type="entry name" value="XANTH_URACIL_PERMASE"/>
    <property type="match status" value="1"/>
</dbReference>
<feature type="transmembrane region" description="Helical" evidence="7">
    <location>
        <begin position="363"/>
        <end position="382"/>
    </location>
</feature>
<feature type="transmembrane region" description="Helical" evidence="7">
    <location>
        <begin position="184"/>
        <end position="203"/>
    </location>
</feature>
<comment type="subcellular location">
    <subcellularLocation>
        <location evidence="1">Membrane</location>
        <topology evidence="1">Multi-pass membrane protein</topology>
    </subcellularLocation>
</comment>
<dbReference type="RefSeq" id="WP_031577385.1">
    <property type="nucleotide sequence ID" value="NZ_FNDZ01000010.1"/>
</dbReference>
<feature type="transmembrane region" description="Helical" evidence="7">
    <location>
        <begin position="330"/>
        <end position="351"/>
    </location>
</feature>
<dbReference type="GO" id="GO:0042907">
    <property type="term" value="F:xanthine transmembrane transporter activity"/>
    <property type="evidence" value="ECO:0007669"/>
    <property type="project" value="TreeGrafter"/>
</dbReference>
<feature type="transmembrane region" description="Helical" evidence="7">
    <location>
        <begin position="132"/>
        <end position="153"/>
    </location>
</feature>
<gene>
    <name evidence="8" type="ORF">SAMN05421804_11066</name>
</gene>
<evidence type="ECO:0000313" key="9">
    <source>
        <dbReference type="Proteomes" id="UP000183255"/>
    </source>
</evidence>
<protein>
    <submittedName>
        <fullName evidence="8">Uracil permease</fullName>
    </submittedName>
</protein>
<feature type="transmembrane region" description="Helical" evidence="7">
    <location>
        <begin position="305"/>
        <end position="324"/>
    </location>
</feature>
<dbReference type="NCBIfam" id="TIGR00801">
    <property type="entry name" value="ncs2"/>
    <property type="match status" value="1"/>
</dbReference>
<evidence type="ECO:0000256" key="4">
    <source>
        <dbReference type="ARBA" id="ARBA00022692"/>
    </source>
</evidence>
<feature type="transmembrane region" description="Helical" evidence="7">
    <location>
        <begin position="99"/>
        <end position="120"/>
    </location>
</feature>
<dbReference type="GO" id="GO:0005886">
    <property type="term" value="C:plasma membrane"/>
    <property type="evidence" value="ECO:0007669"/>
    <property type="project" value="TreeGrafter"/>
</dbReference>
<sequence length="427" mass="44792">MTTITAKNKLEVQTEHKFFEVTSPKDIILALQHLIAMFGATVLVPMLTGMNPSIALLTAGIGTLIFHFVTGGTVPVFLGSSFAFIAVINSVKEANGGDYAYAQGGIVVAGLLYVLASFIMRKVKYESLKKILPSYVVGPMIMVIGLTLLPTAYSMAQGNLIIASATLLTALALNLFGKGMLKQLSIIIAVVVGYIVSLALSQVDLSIITSAQLLQIPTFTLPKFNLDAVLTIAPVVLAVFMEHVGDITTNGQVVGKDFIKNPGLHKTLLGDGLATAFAALIGGPANTTYGENTGVLAITKNYNPAILRLAAVFAIVLAFVGKLGGTLRSIPTPVMGGISVILFSMIALIGVKTLKSAFEQKEVKVEARTVITAIAIVVIGLAPTYLPAEMASFFSIRLTDNIALSGLSLAAVVGIILNSLFGLVKKA</sequence>
<feature type="transmembrane region" description="Helical" evidence="7">
    <location>
        <begin position="27"/>
        <end position="47"/>
    </location>
</feature>
<organism evidence="8 9">
    <name type="scientific">Proteiniclasticum ruminis</name>
    <dbReference type="NCBI Taxonomy" id="398199"/>
    <lineage>
        <taxon>Bacteria</taxon>
        <taxon>Bacillati</taxon>
        <taxon>Bacillota</taxon>
        <taxon>Clostridia</taxon>
        <taxon>Eubacteriales</taxon>
        <taxon>Clostridiaceae</taxon>
        <taxon>Proteiniclasticum</taxon>
    </lineage>
</organism>
<dbReference type="Proteomes" id="UP000183255">
    <property type="component" value="Unassembled WGS sequence"/>
</dbReference>
<evidence type="ECO:0000256" key="3">
    <source>
        <dbReference type="ARBA" id="ARBA00022448"/>
    </source>
</evidence>
<keyword evidence="6 7" id="KW-0472">Membrane</keyword>
<evidence type="ECO:0000256" key="6">
    <source>
        <dbReference type="ARBA" id="ARBA00023136"/>
    </source>
</evidence>
<reference evidence="8 9" key="1">
    <citation type="submission" date="2016-10" db="EMBL/GenBank/DDBJ databases">
        <authorList>
            <person name="de Groot N.N."/>
        </authorList>
    </citation>
    <scope>NUCLEOTIDE SEQUENCE [LARGE SCALE GENOMIC DNA]</scope>
    <source>
        <strain evidence="8 9">CGMCC 1.5058</strain>
    </source>
</reference>
<evidence type="ECO:0000256" key="5">
    <source>
        <dbReference type="ARBA" id="ARBA00022989"/>
    </source>
</evidence>
<feature type="transmembrane region" description="Helical" evidence="7">
    <location>
        <begin position="402"/>
        <end position="424"/>
    </location>
</feature>
<dbReference type="Pfam" id="PF00860">
    <property type="entry name" value="Xan_ur_permease"/>
    <property type="match status" value="1"/>
</dbReference>
<dbReference type="AlphaFoldDB" id="A0A1G8S5C7"/>
<dbReference type="PANTHER" id="PTHR42810">
    <property type="entry name" value="PURINE PERMEASE C1399.01C-RELATED"/>
    <property type="match status" value="1"/>
</dbReference>
<dbReference type="InterPro" id="IPR006043">
    <property type="entry name" value="NCS2"/>
</dbReference>
<name>A0A1G8S5C7_9CLOT</name>
<dbReference type="InterPro" id="IPR006042">
    <property type="entry name" value="Xan_ur_permease"/>
</dbReference>
<evidence type="ECO:0000256" key="1">
    <source>
        <dbReference type="ARBA" id="ARBA00004141"/>
    </source>
</evidence>
<keyword evidence="3" id="KW-0813">Transport</keyword>
<feature type="transmembrane region" description="Helical" evidence="7">
    <location>
        <begin position="223"/>
        <end position="241"/>
    </location>
</feature>
<feature type="transmembrane region" description="Helical" evidence="7">
    <location>
        <begin position="54"/>
        <end position="87"/>
    </location>
</feature>
<dbReference type="EMBL" id="FNDZ01000010">
    <property type="protein sequence ID" value="SDJ24383.1"/>
    <property type="molecule type" value="Genomic_DNA"/>
</dbReference>
<feature type="transmembrane region" description="Helical" evidence="7">
    <location>
        <begin position="159"/>
        <end position="177"/>
    </location>
</feature>
<comment type="similarity">
    <text evidence="2">Belongs to the nucleobase:cation symporter-2 (NCS2) (TC 2.A.40) family.</text>
</comment>
<evidence type="ECO:0000256" key="2">
    <source>
        <dbReference type="ARBA" id="ARBA00008821"/>
    </source>
</evidence>
<accession>A0A1G8S5C7</accession>
<dbReference type="PANTHER" id="PTHR42810:SF2">
    <property type="entry name" value="PURINE PERMEASE C1399.01C-RELATED"/>
    <property type="match status" value="1"/>
</dbReference>
<keyword evidence="4 7" id="KW-0812">Transmembrane</keyword>
<keyword evidence="5 7" id="KW-1133">Transmembrane helix</keyword>
<proteinExistence type="inferred from homology"/>